<accession>A0A5B7ICZ2</accession>
<gene>
    <name evidence="2" type="ORF">E2C01_076312</name>
</gene>
<dbReference type="EMBL" id="VSRR010057654">
    <property type="protein sequence ID" value="MPC81682.1"/>
    <property type="molecule type" value="Genomic_DNA"/>
</dbReference>
<feature type="region of interest" description="Disordered" evidence="1">
    <location>
        <begin position="23"/>
        <end position="58"/>
    </location>
</feature>
<dbReference type="AlphaFoldDB" id="A0A5B7ICZ2"/>
<evidence type="ECO:0000313" key="2">
    <source>
        <dbReference type="EMBL" id="MPC81682.1"/>
    </source>
</evidence>
<evidence type="ECO:0000256" key="1">
    <source>
        <dbReference type="SAM" id="MobiDB-lite"/>
    </source>
</evidence>
<dbReference type="Proteomes" id="UP000324222">
    <property type="component" value="Unassembled WGS sequence"/>
</dbReference>
<proteinExistence type="predicted"/>
<keyword evidence="3" id="KW-1185">Reference proteome</keyword>
<reference evidence="2 3" key="1">
    <citation type="submission" date="2019-05" db="EMBL/GenBank/DDBJ databases">
        <title>Another draft genome of Portunus trituberculatus and its Hox gene families provides insights of decapod evolution.</title>
        <authorList>
            <person name="Jeong J.-H."/>
            <person name="Song I."/>
            <person name="Kim S."/>
            <person name="Choi T."/>
            <person name="Kim D."/>
            <person name="Ryu S."/>
            <person name="Kim W."/>
        </authorList>
    </citation>
    <scope>NUCLEOTIDE SEQUENCE [LARGE SCALE GENOMIC DNA]</scope>
    <source>
        <tissue evidence="2">Muscle</tissue>
    </source>
</reference>
<sequence>MGPVNLPSPYTKSSSPFLKISLRQERRSSHDSLGAHTSTRGTPVARGDASCVERQRSKGLSRSNYSAALTHKSLRSRQATFHYLAPQPRPASVPLFLLLPHTRFSLLAHAGSTGRGRLLQSFIYVLKLT</sequence>
<evidence type="ECO:0000313" key="3">
    <source>
        <dbReference type="Proteomes" id="UP000324222"/>
    </source>
</evidence>
<protein>
    <submittedName>
        <fullName evidence="2">Uncharacterized protein</fullName>
    </submittedName>
</protein>
<organism evidence="2 3">
    <name type="scientific">Portunus trituberculatus</name>
    <name type="common">Swimming crab</name>
    <name type="synonym">Neptunus trituberculatus</name>
    <dbReference type="NCBI Taxonomy" id="210409"/>
    <lineage>
        <taxon>Eukaryota</taxon>
        <taxon>Metazoa</taxon>
        <taxon>Ecdysozoa</taxon>
        <taxon>Arthropoda</taxon>
        <taxon>Crustacea</taxon>
        <taxon>Multicrustacea</taxon>
        <taxon>Malacostraca</taxon>
        <taxon>Eumalacostraca</taxon>
        <taxon>Eucarida</taxon>
        <taxon>Decapoda</taxon>
        <taxon>Pleocyemata</taxon>
        <taxon>Brachyura</taxon>
        <taxon>Eubrachyura</taxon>
        <taxon>Portunoidea</taxon>
        <taxon>Portunidae</taxon>
        <taxon>Portuninae</taxon>
        <taxon>Portunus</taxon>
    </lineage>
</organism>
<comment type="caution">
    <text evidence="2">The sequence shown here is derived from an EMBL/GenBank/DDBJ whole genome shotgun (WGS) entry which is preliminary data.</text>
</comment>
<name>A0A5B7ICZ2_PORTR</name>